<dbReference type="Proteomes" id="UP000588098">
    <property type="component" value="Unassembled WGS sequence"/>
</dbReference>
<keyword evidence="7" id="KW-0547">Nucleotide-binding</keyword>
<feature type="compositionally biased region" description="Low complexity" evidence="12">
    <location>
        <begin position="143"/>
        <end position="156"/>
    </location>
</feature>
<evidence type="ECO:0000256" key="1">
    <source>
        <dbReference type="ARBA" id="ARBA00004496"/>
    </source>
</evidence>
<evidence type="ECO:0000313" key="14">
    <source>
        <dbReference type="Proteomes" id="UP000588098"/>
    </source>
</evidence>
<feature type="compositionally biased region" description="Acidic residues" evidence="12">
    <location>
        <begin position="201"/>
        <end position="210"/>
    </location>
</feature>
<dbReference type="GO" id="GO:0005737">
    <property type="term" value="C:cytoplasm"/>
    <property type="evidence" value="ECO:0007669"/>
    <property type="project" value="UniProtKB-SubCell"/>
</dbReference>
<organism evidence="13 14">
    <name type="scientific">Streptomyces zagrosensis</name>
    <dbReference type="NCBI Taxonomy" id="1042984"/>
    <lineage>
        <taxon>Bacteria</taxon>
        <taxon>Bacillati</taxon>
        <taxon>Actinomycetota</taxon>
        <taxon>Actinomycetes</taxon>
        <taxon>Kitasatosporales</taxon>
        <taxon>Streptomycetaceae</taxon>
        <taxon>Streptomyces</taxon>
    </lineage>
</organism>
<protein>
    <recommendedName>
        <fullName evidence="3">tRNA threonylcarbamoyladenosine biosynthesis protein TsaE</fullName>
    </recommendedName>
    <alternativeName>
        <fullName evidence="11">t(6)A37 threonylcarbamoyladenosine biosynthesis protein TsaE</fullName>
    </alternativeName>
</protein>
<dbReference type="AlphaFoldDB" id="A0A7W9QG24"/>
<dbReference type="RefSeq" id="WP_376772767.1">
    <property type="nucleotide sequence ID" value="NZ_JACHJL010000025.1"/>
</dbReference>
<comment type="subcellular location">
    <subcellularLocation>
        <location evidence="1">Cytoplasm</location>
    </subcellularLocation>
</comment>
<evidence type="ECO:0000256" key="6">
    <source>
        <dbReference type="ARBA" id="ARBA00022723"/>
    </source>
</evidence>
<comment type="similarity">
    <text evidence="2">Belongs to the TsaE family.</text>
</comment>
<evidence type="ECO:0000256" key="11">
    <source>
        <dbReference type="ARBA" id="ARBA00032441"/>
    </source>
</evidence>
<gene>
    <name evidence="13" type="ORF">FHS42_006689</name>
</gene>
<keyword evidence="5" id="KW-0819">tRNA processing</keyword>
<name>A0A7W9QG24_9ACTN</name>
<proteinExistence type="inferred from homology"/>
<keyword evidence="8" id="KW-0067">ATP-binding</keyword>
<feature type="compositionally biased region" description="Low complexity" evidence="12">
    <location>
        <begin position="186"/>
        <end position="200"/>
    </location>
</feature>
<dbReference type="SUPFAM" id="SSF52540">
    <property type="entry name" value="P-loop containing nucleoside triphosphate hydrolases"/>
    <property type="match status" value="1"/>
</dbReference>
<keyword evidence="9" id="KW-0460">Magnesium</keyword>
<feature type="region of interest" description="Disordered" evidence="12">
    <location>
        <begin position="143"/>
        <end position="211"/>
    </location>
</feature>
<keyword evidence="14" id="KW-1185">Reference proteome</keyword>
<dbReference type="GO" id="GO:0002949">
    <property type="term" value="P:tRNA threonylcarbamoyladenosine modification"/>
    <property type="evidence" value="ECO:0007669"/>
    <property type="project" value="InterPro"/>
</dbReference>
<evidence type="ECO:0000256" key="7">
    <source>
        <dbReference type="ARBA" id="ARBA00022741"/>
    </source>
</evidence>
<dbReference type="InterPro" id="IPR027417">
    <property type="entry name" value="P-loop_NTPase"/>
</dbReference>
<dbReference type="PANTHER" id="PTHR33540:SF2">
    <property type="entry name" value="TRNA THREONYLCARBAMOYLADENOSINE BIOSYNTHESIS PROTEIN TSAE"/>
    <property type="match status" value="1"/>
</dbReference>
<keyword evidence="6" id="KW-0479">Metal-binding</keyword>
<evidence type="ECO:0000256" key="9">
    <source>
        <dbReference type="ARBA" id="ARBA00022842"/>
    </source>
</evidence>
<evidence type="ECO:0000256" key="12">
    <source>
        <dbReference type="SAM" id="MobiDB-lite"/>
    </source>
</evidence>
<comment type="function">
    <text evidence="10">Required for the formation of a threonylcarbamoyl group on adenosine at position 37 (t(6)A37) in tRNAs that read codons beginning with adenine. Is involved in the transfer of the threonylcarbamoyl moiety of threonylcarbamoyl-AMP (TC-AMP) to the N6 group of A37, together with TsaD and TsaB. TsaE seems to play an indirect role in the t(6)A biosynthesis pathway, possibly in regulating the core enzymatic function of TsaD.</text>
</comment>
<evidence type="ECO:0000256" key="10">
    <source>
        <dbReference type="ARBA" id="ARBA00024908"/>
    </source>
</evidence>
<accession>A0A7W9QG24</accession>
<dbReference type="GO" id="GO:0046872">
    <property type="term" value="F:metal ion binding"/>
    <property type="evidence" value="ECO:0007669"/>
    <property type="project" value="UniProtKB-KW"/>
</dbReference>
<keyword evidence="4" id="KW-0963">Cytoplasm</keyword>
<evidence type="ECO:0000256" key="2">
    <source>
        <dbReference type="ARBA" id="ARBA00007599"/>
    </source>
</evidence>
<dbReference type="InterPro" id="IPR003442">
    <property type="entry name" value="T6A_TsaE"/>
</dbReference>
<dbReference type="NCBIfam" id="TIGR00150">
    <property type="entry name" value="T6A_YjeE"/>
    <property type="match status" value="1"/>
</dbReference>
<feature type="compositionally biased region" description="Pro residues" evidence="12">
    <location>
        <begin position="157"/>
        <end position="171"/>
    </location>
</feature>
<comment type="caution">
    <text evidence="13">The sequence shown here is derived from an EMBL/GenBank/DDBJ whole genome shotgun (WGS) entry which is preliminary data.</text>
</comment>
<evidence type="ECO:0000256" key="3">
    <source>
        <dbReference type="ARBA" id="ARBA00019010"/>
    </source>
</evidence>
<sequence>MNVPYARAQISVPTPQLMGDLGRRLATLLRPGDLLLLTGELGAGKTTLTRGLGLGLGVRGAVTSPTFVIARVHPSLSEGPPLVHVDAYRLGGGLDEMEDLDLDVSLPESVVVVEWGDGKVEELSDDRLHVVIERAVGAEAGLAAPGPAAGAASTMPASPPADTPEPIPANAPNPAASKVADDADDAAAVAGDAATASADAEAADADAEADADVRRVTVTGVGARWADVDLSVLESVERVG</sequence>
<evidence type="ECO:0000256" key="5">
    <source>
        <dbReference type="ARBA" id="ARBA00022694"/>
    </source>
</evidence>
<dbReference type="GO" id="GO:0005524">
    <property type="term" value="F:ATP binding"/>
    <property type="evidence" value="ECO:0007669"/>
    <property type="project" value="UniProtKB-KW"/>
</dbReference>
<dbReference type="PANTHER" id="PTHR33540">
    <property type="entry name" value="TRNA THREONYLCARBAMOYLADENOSINE BIOSYNTHESIS PROTEIN TSAE"/>
    <property type="match status" value="1"/>
</dbReference>
<evidence type="ECO:0000256" key="8">
    <source>
        <dbReference type="ARBA" id="ARBA00022840"/>
    </source>
</evidence>
<reference evidence="13 14" key="1">
    <citation type="submission" date="2020-08" db="EMBL/GenBank/DDBJ databases">
        <title>Genomic Encyclopedia of Type Strains, Phase III (KMG-III): the genomes of soil and plant-associated and newly described type strains.</title>
        <authorList>
            <person name="Whitman W."/>
        </authorList>
    </citation>
    <scope>NUCLEOTIDE SEQUENCE [LARGE SCALE GENOMIC DNA]</scope>
    <source>
        <strain evidence="13 14">CECT 8305</strain>
    </source>
</reference>
<evidence type="ECO:0000313" key="13">
    <source>
        <dbReference type="EMBL" id="MBB5939593.1"/>
    </source>
</evidence>
<dbReference type="Gene3D" id="3.40.50.300">
    <property type="entry name" value="P-loop containing nucleotide triphosphate hydrolases"/>
    <property type="match status" value="1"/>
</dbReference>
<dbReference type="EMBL" id="JACHJL010000025">
    <property type="protein sequence ID" value="MBB5939593.1"/>
    <property type="molecule type" value="Genomic_DNA"/>
</dbReference>
<dbReference type="Pfam" id="PF02367">
    <property type="entry name" value="TsaE"/>
    <property type="match status" value="1"/>
</dbReference>
<evidence type="ECO:0000256" key="4">
    <source>
        <dbReference type="ARBA" id="ARBA00022490"/>
    </source>
</evidence>